<accession>A0A6S6UMF0</accession>
<dbReference type="AlphaFoldDB" id="A0A6S6UMF0"/>
<name>A0A6S6UMF0_9GAMM</name>
<gene>
    <name evidence="1" type="ORF">HELGO_WM25987</name>
</gene>
<sequence>MTELQIRIPQNQPELETAIQQFLQDEFQQNSEFATETNPEITHKGGDPSLIWQILTVIATIDGVINLAQRAQRLERVQKLLAAIQRAGQPVYIKIKGKTHDLYQKTADEIMNLLAGDDNGDD</sequence>
<organism evidence="1">
    <name type="scientific">uncultured Thiotrichaceae bacterium</name>
    <dbReference type="NCBI Taxonomy" id="298394"/>
    <lineage>
        <taxon>Bacteria</taxon>
        <taxon>Pseudomonadati</taxon>
        <taxon>Pseudomonadota</taxon>
        <taxon>Gammaproteobacteria</taxon>
        <taxon>Thiotrichales</taxon>
        <taxon>Thiotrichaceae</taxon>
        <taxon>environmental samples</taxon>
    </lineage>
</organism>
<reference evidence="1" key="1">
    <citation type="submission" date="2020-01" db="EMBL/GenBank/DDBJ databases">
        <authorList>
            <person name="Meier V. D."/>
            <person name="Meier V D."/>
        </authorList>
    </citation>
    <scope>NUCLEOTIDE SEQUENCE</scope>
    <source>
        <strain evidence="1">HLG_WM_MAG_09</strain>
    </source>
</reference>
<evidence type="ECO:0000313" key="1">
    <source>
        <dbReference type="EMBL" id="CAA6830590.1"/>
    </source>
</evidence>
<dbReference type="EMBL" id="CACVAT010000603">
    <property type="protein sequence ID" value="CAA6830590.1"/>
    <property type="molecule type" value="Genomic_DNA"/>
</dbReference>
<proteinExistence type="predicted"/>
<protein>
    <submittedName>
        <fullName evidence="1">Uncharacterized protein</fullName>
    </submittedName>
</protein>